<gene>
    <name evidence="4" type="ORF">A4A49_43476</name>
</gene>
<dbReference type="SMR" id="A0A1J6K8W8"/>
<proteinExistence type="predicted"/>
<feature type="domain" description="Reverse transcriptase/retrotransposon-derived protein RNase H-like" evidence="3">
    <location>
        <begin position="301"/>
        <end position="343"/>
    </location>
</feature>
<dbReference type="InterPro" id="IPR041577">
    <property type="entry name" value="RT_RNaseH_2"/>
</dbReference>
<dbReference type="InterPro" id="IPR050951">
    <property type="entry name" value="Retrovirus_Pol_polyprotein"/>
</dbReference>
<organism evidence="4 5">
    <name type="scientific">Nicotiana attenuata</name>
    <name type="common">Coyote tobacco</name>
    <dbReference type="NCBI Taxonomy" id="49451"/>
    <lineage>
        <taxon>Eukaryota</taxon>
        <taxon>Viridiplantae</taxon>
        <taxon>Streptophyta</taxon>
        <taxon>Embryophyta</taxon>
        <taxon>Tracheophyta</taxon>
        <taxon>Spermatophyta</taxon>
        <taxon>Magnoliopsida</taxon>
        <taxon>eudicotyledons</taxon>
        <taxon>Gunneridae</taxon>
        <taxon>Pentapetalae</taxon>
        <taxon>asterids</taxon>
        <taxon>lamiids</taxon>
        <taxon>Solanales</taxon>
        <taxon>Solanaceae</taxon>
        <taxon>Nicotianoideae</taxon>
        <taxon>Nicotianeae</taxon>
        <taxon>Nicotiana</taxon>
    </lineage>
</organism>
<evidence type="ECO:0000256" key="2">
    <source>
        <dbReference type="SAM" id="MobiDB-lite"/>
    </source>
</evidence>
<evidence type="ECO:0000256" key="1">
    <source>
        <dbReference type="ARBA" id="ARBA00023268"/>
    </source>
</evidence>
<accession>A0A1J6K8W8</accession>
<keyword evidence="5" id="KW-1185">Reference proteome</keyword>
<comment type="caution">
    <text evidence="4">The sequence shown here is derived from an EMBL/GenBank/DDBJ whole genome shotgun (WGS) entry which is preliminary data.</text>
</comment>
<dbReference type="InterPro" id="IPR043502">
    <property type="entry name" value="DNA/RNA_pol_sf"/>
</dbReference>
<dbReference type="PANTHER" id="PTHR37984:SF5">
    <property type="entry name" value="PROTEIN NYNRIN-LIKE"/>
    <property type="match status" value="1"/>
</dbReference>
<protein>
    <recommendedName>
        <fullName evidence="3">Reverse transcriptase/retrotransposon-derived protein RNase H-like domain-containing protein</fullName>
    </recommendedName>
</protein>
<name>A0A1J6K8W8_NICAT</name>
<evidence type="ECO:0000259" key="3">
    <source>
        <dbReference type="Pfam" id="PF17919"/>
    </source>
</evidence>
<sequence>MTGAETRLKATDESLKKLETQFQQYMTTNDERLENLGKKLELLMEKLLPTQDGLLGSAPMENLLNVGPITRPWVRENRDNPGGRNNVHSSQSRVKMPYFDGVDPCAWLRKCETIEQTGSVDEYLEKFEELKAWVLIRNPTIPEEFFLEFFIEGLKEEIRHTIKMLDPYSFNKVIEKARHMENLLEVDTKAGKSQWNKRSTTGYYSQPTKSSNGGSSYSNNKLFESRKAQGLCYKCGEKYHPGHQCKPRQLNAILAATEEDLEGALHQEETVVIPEEEIVDGAISLNALSGTEVSNTINLREAEKSFQALKQAMSSAPVLALADFNKPLIIETDACSKGIGAVVM</sequence>
<dbReference type="OMA" id="CETIEQT"/>
<feature type="compositionally biased region" description="Polar residues" evidence="2">
    <location>
        <begin position="197"/>
        <end position="209"/>
    </location>
</feature>
<dbReference type="EMBL" id="MJEQ01008146">
    <property type="protein sequence ID" value="OIT19299.1"/>
    <property type="molecule type" value="Genomic_DNA"/>
</dbReference>
<keyword evidence="1" id="KW-0511">Multifunctional enzyme</keyword>
<reference evidence="4" key="1">
    <citation type="submission" date="2016-11" db="EMBL/GenBank/DDBJ databases">
        <title>The genome of Nicotiana attenuata.</title>
        <authorList>
            <person name="Xu S."/>
            <person name="Brockmoeller T."/>
            <person name="Gaquerel E."/>
            <person name="Navarro A."/>
            <person name="Kuhl H."/>
            <person name="Gase K."/>
            <person name="Ling Z."/>
            <person name="Zhou W."/>
            <person name="Kreitzer C."/>
            <person name="Stanke M."/>
            <person name="Tang H."/>
            <person name="Lyons E."/>
            <person name="Pandey P."/>
            <person name="Pandey S.P."/>
            <person name="Timmermann B."/>
            <person name="Baldwin I.T."/>
        </authorList>
    </citation>
    <scope>NUCLEOTIDE SEQUENCE [LARGE SCALE GENOMIC DNA]</scope>
    <source>
        <strain evidence="4">UT</strain>
    </source>
</reference>
<dbReference type="GO" id="GO:0003824">
    <property type="term" value="F:catalytic activity"/>
    <property type="evidence" value="ECO:0007669"/>
    <property type="project" value="UniProtKB-KW"/>
</dbReference>
<dbReference type="Proteomes" id="UP000187609">
    <property type="component" value="Unassembled WGS sequence"/>
</dbReference>
<evidence type="ECO:0000313" key="4">
    <source>
        <dbReference type="EMBL" id="OIT19299.1"/>
    </source>
</evidence>
<dbReference type="Gramene" id="OIT19299">
    <property type="protein sequence ID" value="OIT19299"/>
    <property type="gene ID" value="A4A49_43476"/>
</dbReference>
<dbReference type="SUPFAM" id="SSF56672">
    <property type="entry name" value="DNA/RNA polymerases"/>
    <property type="match status" value="1"/>
</dbReference>
<feature type="compositionally biased region" description="Low complexity" evidence="2">
    <location>
        <begin position="210"/>
        <end position="219"/>
    </location>
</feature>
<dbReference type="Pfam" id="PF17919">
    <property type="entry name" value="RT_RNaseH_2"/>
    <property type="match status" value="1"/>
</dbReference>
<dbReference type="AlphaFoldDB" id="A0A1J6K8W8"/>
<dbReference type="PANTHER" id="PTHR37984">
    <property type="entry name" value="PROTEIN CBG26694"/>
    <property type="match status" value="1"/>
</dbReference>
<evidence type="ECO:0000313" key="5">
    <source>
        <dbReference type="Proteomes" id="UP000187609"/>
    </source>
</evidence>
<feature type="region of interest" description="Disordered" evidence="2">
    <location>
        <begin position="197"/>
        <end position="219"/>
    </location>
</feature>